<dbReference type="InterPro" id="IPR029061">
    <property type="entry name" value="THDP-binding"/>
</dbReference>
<dbReference type="Pfam" id="PF02780">
    <property type="entry name" value="Transketolase_C"/>
    <property type="match status" value="1"/>
</dbReference>
<dbReference type="InterPro" id="IPR033248">
    <property type="entry name" value="Transketolase_C"/>
</dbReference>
<dbReference type="SUPFAM" id="SSF52518">
    <property type="entry name" value="Thiamin diphosphate-binding fold (THDP-binding)"/>
    <property type="match status" value="1"/>
</dbReference>
<gene>
    <name evidence="5" type="ORF">E6K73_05080</name>
</gene>
<dbReference type="Proteomes" id="UP000320184">
    <property type="component" value="Unassembled WGS sequence"/>
</dbReference>
<evidence type="ECO:0000256" key="3">
    <source>
        <dbReference type="ARBA" id="ARBA00023002"/>
    </source>
</evidence>
<dbReference type="Gene3D" id="3.40.50.970">
    <property type="match status" value="1"/>
</dbReference>
<dbReference type="GO" id="GO:0007584">
    <property type="term" value="P:response to nutrient"/>
    <property type="evidence" value="ECO:0007669"/>
    <property type="project" value="TreeGrafter"/>
</dbReference>
<reference evidence="5 6" key="1">
    <citation type="journal article" date="2019" name="Nat. Microbiol.">
        <title>Mediterranean grassland soil C-N compound turnover is dependent on rainfall and depth, and is mediated by genomically divergent microorganisms.</title>
        <authorList>
            <person name="Diamond S."/>
            <person name="Andeer P.F."/>
            <person name="Li Z."/>
            <person name="Crits-Christoph A."/>
            <person name="Burstein D."/>
            <person name="Anantharaman K."/>
            <person name="Lane K.R."/>
            <person name="Thomas B.C."/>
            <person name="Pan C."/>
            <person name="Northen T.R."/>
            <person name="Banfield J.F."/>
        </authorList>
    </citation>
    <scope>NUCLEOTIDE SEQUENCE [LARGE SCALE GENOMIC DNA]</scope>
    <source>
        <strain evidence="5">WS_3</strain>
    </source>
</reference>
<dbReference type="SUPFAM" id="SSF52922">
    <property type="entry name" value="TK C-terminal domain-like"/>
    <property type="match status" value="1"/>
</dbReference>
<dbReference type="PANTHER" id="PTHR42980:SF1">
    <property type="entry name" value="2-OXOISOVALERATE DEHYDROGENASE SUBUNIT BETA, MITOCHONDRIAL"/>
    <property type="match status" value="1"/>
</dbReference>
<dbReference type="FunFam" id="3.40.50.970:FF:000001">
    <property type="entry name" value="Pyruvate dehydrogenase E1 beta subunit"/>
    <property type="match status" value="1"/>
</dbReference>
<feature type="domain" description="Transketolase-like pyrimidine-binding" evidence="4">
    <location>
        <begin position="4"/>
        <end position="179"/>
    </location>
</feature>
<keyword evidence="3" id="KW-0560">Oxidoreductase</keyword>
<dbReference type="GO" id="GO:0009083">
    <property type="term" value="P:branched-chain amino acid catabolic process"/>
    <property type="evidence" value="ECO:0007669"/>
    <property type="project" value="TreeGrafter"/>
</dbReference>
<dbReference type="Pfam" id="PF02779">
    <property type="entry name" value="Transket_pyr"/>
    <property type="match status" value="1"/>
</dbReference>
<dbReference type="InterPro" id="IPR009014">
    <property type="entry name" value="Transketo_C/PFOR_II"/>
</dbReference>
<evidence type="ECO:0000313" key="6">
    <source>
        <dbReference type="Proteomes" id="UP000320184"/>
    </source>
</evidence>
<dbReference type="EC" id="1.2.4.4" evidence="2"/>
<dbReference type="InterPro" id="IPR005475">
    <property type="entry name" value="Transketolase-like_Pyr-bd"/>
</dbReference>
<evidence type="ECO:0000256" key="2">
    <source>
        <dbReference type="ARBA" id="ARBA00012277"/>
    </source>
</evidence>
<organism evidence="5 6">
    <name type="scientific">Eiseniibacteriota bacterium</name>
    <dbReference type="NCBI Taxonomy" id="2212470"/>
    <lineage>
        <taxon>Bacteria</taxon>
        <taxon>Candidatus Eiseniibacteriota</taxon>
    </lineage>
</organism>
<evidence type="ECO:0000259" key="4">
    <source>
        <dbReference type="SMART" id="SM00861"/>
    </source>
</evidence>
<dbReference type="SMART" id="SM00861">
    <property type="entry name" value="Transket_pyr"/>
    <property type="match status" value="1"/>
</dbReference>
<proteinExistence type="predicted"/>
<dbReference type="Gene3D" id="3.40.50.920">
    <property type="match status" value="1"/>
</dbReference>
<dbReference type="GO" id="GO:0003863">
    <property type="term" value="F:branched-chain 2-oxo acid dehydrogenase activity"/>
    <property type="evidence" value="ECO:0007669"/>
    <property type="project" value="UniProtKB-EC"/>
</dbReference>
<dbReference type="CDD" id="cd07036">
    <property type="entry name" value="TPP_PYR_E1-PDHc-beta_like"/>
    <property type="match status" value="1"/>
</dbReference>
<dbReference type="AlphaFoldDB" id="A0A538SK06"/>
<dbReference type="FunFam" id="3.40.50.920:FF:000001">
    <property type="entry name" value="Pyruvate dehydrogenase E1 beta subunit"/>
    <property type="match status" value="1"/>
</dbReference>
<evidence type="ECO:0000313" key="5">
    <source>
        <dbReference type="EMBL" id="TMQ51705.1"/>
    </source>
</evidence>
<name>A0A538SK06_UNCEI</name>
<comment type="cofactor">
    <cofactor evidence="1">
        <name>thiamine diphosphate</name>
        <dbReference type="ChEBI" id="CHEBI:58937"/>
    </cofactor>
</comment>
<sequence length="324" mass="34892">MPQMTMVQALQDALRVALRDDPTVVVLGEDVGRNGGVFRVTEGLQAEFGSERVADTPLSENGIVGGAIGMALYGLRPVAEIQFVDFIYPAFDQIVSELAKMRWRSAGQYSCPVVVRAPYGGGIKGGLYHSQSPEAYFCHTAGLKVVIPSTPSDAKGLLLASLAGEDPVIFLEPKRLYRTLKEDVPEGRHTVPLSMARVARAGEQCTVLAYGAMVPVSVEAASSAAERGWSVEVVDLRTLVPLDSETVLESARKTGRVVIVHEAPRTCGFGAELAALVAERAITALQAPILRVTGYDTPFPYTLEHSYLPDAPRVLRAIEHVMAY</sequence>
<protein>
    <recommendedName>
        <fullName evidence="2">3-methyl-2-oxobutanoate dehydrogenase (2-methylpropanoyl-transferring)</fullName>
        <ecNumber evidence="2">1.2.4.4</ecNumber>
    </recommendedName>
</protein>
<evidence type="ECO:0000256" key="1">
    <source>
        <dbReference type="ARBA" id="ARBA00001964"/>
    </source>
</evidence>
<dbReference type="EMBL" id="VBOT01000058">
    <property type="protein sequence ID" value="TMQ51705.1"/>
    <property type="molecule type" value="Genomic_DNA"/>
</dbReference>
<accession>A0A538SK06</accession>
<dbReference type="PANTHER" id="PTHR42980">
    <property type="entry name" value="2-OXOISOVALERATE DEHYDROGENASE SUBUNIT BETA-RELATED"/>
    <property type="match status" value="1"/>
</dbReference>
<comment type="caution">
    <text evidence="5">The sequence shown here is derived from an EMBL/GenBank/DDBJ whole genome shotgun (WGS) entry which is preliminary data.</text>
</comment>